<dbReference type="HOGENOM" id="CLU_1741821_0_0_1"/>
<dbReference type="RefSeq" id="XP_003658947.1">
    <property type="nucleotide sequence ID" value="XM_003658899.1"/>
</dbReference>
<evidence type="ECO:0000313" key="2">
    <source>
        <dbReference type="Proteomes" id="UP000007322"/>
    </source>
</evidence>
<gene>
    <name evidence="1" type="ORF">MYCTH_2295397</name>
</gene>
<keyword evidence="2" id="KW-1185">Reference proteome</keyword>
<dbReference type="OrthoDB" id="5075004at2759"/>
<dbReference type="eggNOG" id="ENOG502T5A1">
    <property type="taxonomic scope" value="Eukaryota"/>
</dbReference>
<accession>G2Q4W5</accession>
<name>G2Q4W5_THET4</name>
<reference evidence="1 2" key="1">
    <citation type="journal article" date="2011" name="Nat. Biotechnol.">
        <title>Comparative genomic analysis of the thermophilic biomass-degrading fungi Myceliophthora thermophila and Thielavia terrestris.</title>
        <authorList>
            <person name="Berka R.M."/>
            <person name="Grigoriev I.V."/>
            <person name="Otillar R."/>
            <person name="Salamov A."/>
            <person name="Grimwood J."/>
            <person name="Reid I."/>
            <person name="Ishmael N."/>
            <person name="John T."/>
            <person name="Darmond C."/>
            <person name="Moisan M.-C."/>
            <person name="Henrissat B."/>
            <person name="Coutinho P.M."/>
            <person name="Lombard V."/>
            <person name="Natvig D.O."/>
            <person name="Lindquist E."/>
            <person name="Schmutz J."/>
            <person name="Lucas S."/>
            <person name="Harris P."/>
            <person name="Powlowski J."/>
            <person name="Bellemare A."/>
            <person name="Taylor D."/>
            <person name="Butler G."/>
            <person name="de Vries R.P."/>
            <person name="Allijn I.E."/>
            <person name="van den Brink J."/>
            <person name="Ushinsky S."/>
            <person name="Storms R."/>
            <person name="Powell A.J."/>
            <person name="Paulsen I.T."/>
            <person name="Elbourne L.D.H."/>
            <person name="Baker S.E."/>
            <person name="Magnuson J."/>
            <person name="LaBoissiere S."/>
            <person name="Clutterbuck A.J."/>
            <person name="Martinez D."/>
            <person name="Wogulis M."/>
            <person name="de Leon A.L."/>
            <person name="Rey M.W."/>
            <person name="Tsang A."/>
        </authorList>
    </citation>
    <scope>NUCLEOTIDE SEQUENCE [LARGE SCALE GENOMIC DNA]</scope>
    <source>
        <strain evidence="2">ATCC 42464 / BCRC 31852 / DSM 1799</strain>
    </source>
</reference>
<sequence length="150" mass="16490">MASPSQVAPSWLARLDEMAADIIPSTYPIETDTLGIIKKLLLAQGDDNAAVGEAVHEIRSFYTTKLFPPNDPFYRDLPDHGVSQVVGAVVDHVFELASAVPWKESAHKRLADLLIALKENATTTGFDPAVRRFTLLPTRRIAHSRAELES</sequence>
<protein>
    <submittedName>
        <fullName evidence="1">Uncharacterized protein</fullName>
    </submittedName>
</protein>
<dbReference type="InParanoid" id="G2Q4W5"/>
<dbReference type="EMBL" id="CP003002">
    <property type="protein sequence ID" value="AEO53702.1"/>
    <property type="molecule type" value="Genomic_DNA"/>
</dbReference>
<dbReference type="VEuPathDB" id="FungiDB:MYCTH_2295397"/>
<proteinExistence type="predicted"/>
<dbReference type="AlphaFoldDB" id="G2Q4W5"/>
<organism evidence="1 2">
    <name type="scientific">Thermothelomyces thermophilus (strain ATCC 42464 / BCRC 31852 / DSM 1799)</name>
    <name type="common">Sporotrichum thermophile</name>
    <dbReference type="NCBI Taxonomy" id="573729"/>
    <lineage>
        <taxon>Eukaryota</taxon>
        <taxon>Fungi</taxon>
        <taxon>Dikarya</taxon>
        <taxon>Ascomycota</taxon>
        <taxon>Pezizomycotina</taxon>
        <taxon>Sordariomycetes</taxon>
        <taxon>Sordariomycetidae</taxon>
        <taxon>Sordariales</taxon>
        <taxon>Chaetomiaceae</taxon>
        <taxon>Thermothelomyces</taxon>
    </lineage>
</organism>
<dbReference type="GeneID" id="11509161"/>
<dbReference type="Proteomes" id="UP000007322">
    <property type="component" value="Chromosome 1"/>
</dbReference>
<evidence type="ECO:0000313" key="1">
    <source>
        <dbReference type="EMBL" id="AEO53702.1"/>
    </source>
</evidence>
<dbReference type="KEGG" id="mtm:MYCTH_2295397"/>